<organism evidence="1">
    <name type="scientific">bioreactor metagenome</name>
    <dbReference type="NCBI Taxonomy" id="1076179"/>
    <lineage>
        <taxon>unclassified sequences</taxon>
        <taxon>metagenomes</taxon>
        <taxon>ecological metagenomes</taxon>
    </lineage>
</organism>
<reference evidence="1" key="1">
    <citation type="submission" date="2019-08" db="EMBL/GenBank/DDBJ databases">
        <authorList>
            <person name="Kucharzyk K."/>
            <person name="Murdoch R.W."/>
            <person name="Higgins S."/>
            <person name="Loffler F."/>
        </authorList>
    </citation>
    <scope>NUCLEOTIDE SEQUENCE</scope>
</reference>
<dbReference type="EMBL" id="VSSQ01042926">
    <property type="protein sequence ID" value="MPM96556.1"/>
    <property type="molecule type" value="Genomic_DNA"/>
</dbReference>
<accession>A0A645E4Q3</accession>
<dbReference type="AlphaFoldDB" id="A0A645E4Q3"/>
<comment type="caution">
    <text evidence="1">The sequence shown here is derived from an EMBL/GenBank/DDBJ whole genome shotgun (WGS) entry which is preliminary data.</text>
</comment>
<evidence type="ECO:0000313" key="1">
    <source>
        <dbReference type="EMBL" id="MPM96556.1"/>
    </source>
</evidence>
<name>A0A645E4Q3_9ZZZZ</name>
<proteinExistence type="predicted"/>
<gene>
    <name evidence="1" type="ORF">SDC9_143720</name>
</gene>
<protein>
    <submittedName>
        <fullName evidence="1">Uncharacterized protein</fullName>
    </submittedName>
</protein>
<sequence length="148" mass="17177">MECARRDKEDIVGFDRAVFSRHGRTFNDWQYIALYALARHVRACAHVLSGDFIDFVEEYDAILLGTAHRLARDLVHIDELFGFFLNKQPPCFGDAHLFLLFLFRQYPAEHVVHVDIYAHRDEHVLPAVCALFNFQLDNLVFKQAVAKV</sequence>